<dbReference type="InterPro" id="IPR027806">
    <property type="entry name" value="HARBI1_dom"/>
</dbReference>
<comment type="caution">
    <text evidence="10">The sequence shown here is derived from an EMBL/GenBank/DDBJ whole genome shotgun (WGS) entry which is preliminary data.</text>
</comment>
<feature type="compositionally biased region" description="Low complexity" evidence="8">
    <location>
        <begin position="14"/>
        <end position="27"/>
    </location>
</feature>
<sequence>MASTSEGASHDNDSSIGTPGTPGSPGSNESDVPEEFYFFKDLICPKLFWENVPVTHLFYKGKAGLQKLYQPLTRNCIGAKHRSRKGCIAQNVLAICDFDMNFTYAYERWEGSTADARVLDDTISQDRTFMFPPSGKYYLVDAGFANYQCFLAPYRGTRYHLAEYRGQDPMTYAAYLTRAGFPQEEHWSLEMERRLMWMILDTNAAIPMSDDQVAEGQMAYWSRAMRRHGGYPYTREQIRAKFYEFKDTYRTFHALTQVQAVAYDCNTMWIVVPNSVQEQITRHDDNRSIGYGHSPGDRDSPIVISDSIAPSAQTHTHVGSWDEESQVANATEGARPRRTASIGPQRSVDMGSGTGDIGSWTDYIRRFGLGSSRGGRTASEGDSTARSRPPRWPRSGRNP</sequence>
<feature type="region of interest" description="Disordered" evidence="8">
    <location>
        <begin position="369"/>
        <end position="399"/>
    </location>
</feature>
<feature type="compositionally biased region" description="Polar residues" evidence="8">
    <location>
        <begin position="308"/>
        <end position="317"/>
    </location>
</feature>
<evidence type="ECO:0000256" key="1">
    <source>
        <dbReference type="ARBA" id="ARBA00001968"/>
    </source>
</evidence>
<dbReference type="GO" id="GO:0005634">
    <property type="term" value="C:nucleus"/>
    <property type="evidence" value="ECO:0007669"/>
    <property type="project" value="UniProtKB-SubCell"/>
</dbReference>
<dbReference type="EMBL" id="JACGWJ010000015">
    <property type="protein sequence ID" value="KAL0367414.1"/>
    <property type="molecule type" value="Genomic_DNA"/>
</dbReference>
<evidence type="ECO:0000313" key="10">
    <source>
        <dbReference type="EMBL" id="KAL0367414.1"/>
    </source>
</evidence>
<gene>
    <name evidence="10" type="ORF">Sradi_3631500</name>
</gene>
<dbReference type="GO" id="GO:0004518">
    <property type="term" value="F:nuclease activity"/>
    <property type="evidence" value="ECO:0007669"/>
    <property type="project" value="UniProtKB-KW"/>
</dbReference>
<keyword evidence="7" id="KW-0539">Nucleus</keyword>
<dbReference type="AlphaFoldDB" id="A0AAW2QHZ0"/>
<feature type="domain" description="DDE Tnp4" evidence="9">
    <location>
        <begin position="83"/>
        <end position="156"/>
    </location>
</feature>
<dbReference type="Pfam" id="PF13359">
    <property type="entry name" value="DDE_Tnp_4"/>
    <property type="match status" value="1"/>
</dbReference>
<name>A0AAW2QHZ0_SESRA</name>
<keyword evidence="5" id="KW-0479">Metal-binding</keyword>
<comment type="similarity">
    <text evidence="3">Belongs to the HARBI1 family.</text>
</comment>
<reference evidence="10" key="1">
    <citation type="submission" date="2020-06" db="EMBL/GenBank/DDBJ databases">
        <authorList>
            <person name="Li T."/>
            <person name="Hu X."/>
            <person name="Zhang T."/>
            <person name="Song X."/>
            <person name="Zhang H."/>
            <person name="Dai N."/>
            <person name="Sheng W."/>
            <person name="Hou X."/>
            <person name="Wei L."/>
        </authorList>
    </citation>
    <scope>NUCLEOTIDE SEQUENCE</scope>
    <source>
        <strain evidence="10">G02</strain>
        <tissue evidence="10">Leaf</tissue>
    </source>
</reference>
<evidence type="ECO:0000256" key="7">
    <source>
        <dbReference type="ARBA" id="ARBA00023242"/>
    </source>
</evidence>
<dbReference type="PANTHER" id="PTHR22930">
    <property type="match status" value="1"/>
</dbReference>
<evidence type="ECO:0000256" key="5">
    <source>
        <dbReference type="ARBA" id="ARBA00022723"/>
    </source>
</evidence>
<feature type="region of interest" description="Disordered" evidence="8">
    <location>
        <begin position="281"/>
        <end position="357"/>
    </location>
</feature>
<evidence type="ECO:0000256" key="3">
    <source>
        <dbReference type="ARBA" id="ARBA00006958"/>
    </source>
</evidence>
<dbReference type="InterPro" id="IPR045249">
    <property type="entry name" value="HARBI1-like"/>
</dbReference>
<dbReference type="PANTHER" id="PTHR22930:SF221">
    <property type="entry name" value="NUCLEASE HARBI1"/>
    <property type="match status" value="1"/>
</dbReference>
<evidence type="ECO:0000256" key="4">
    <source>
        <dbReference type="ARBA" id="ARBA00022722"/>
    </source>
</evidence>
<feature type="region of interest" description="Disordered" evidence="8">
    <location>
        <begin position="1"/>
        <end position="29"/>
    </location>
</feature>
<organism evidence="10">
    <name type="scientific">Sesamum radiatum</name>
    <name type="common">Black benniseed</name>
    <dbReference type="NCBI Taxonomy" id="300843"/>
    <lineage>
        <taxon>Eukaryota</taxon>
        <taxon>Viridiplantae</taxon>
        <taxon>Streptophyta</taxon>
        <taxon>Embryophyta</taxon>
        <taxon>Tracheophyta</taxon>
        <taxon>Spermatophyta</taxon>
        <taxon>Magnoliopsida</taxon>
        <taxon>eudicotyledons</taxon>
        <taxon>Gunneridae</taxon>
        <taxon>Pentapetalae</taxon>
        <taxon>asterids</taxon>
        <taxon>lamiids</taxon>
        <taxon>Lamiales</taxon>
        <taxon>Pedaliaceae</taxon>
        <taxon>Sesamum</taxon>
    </lineage>
</organism>
<evidence type="ECO:0000256" key="6">
    <source>
        <dbReference type="ARBA" id="ARBA00022801"/>
    </source>
</evidence>
<comment type="subcellular location">
    <subcellularLocation>
        <location evidence="2">Nucleus</location>
    </subcellularLocation>
</comment>
<dbReference type="GO" id="GO:0016787">
    <property type="term" value="F:hydrolase activity"/>
    <property type="evidence" value="ECO:0007669"/>
    <property type="project" value="UniProtKB-KW"/>
</dbReference>
<evidence type="ECO:0000259" key="9">
    <source>
        <dbReference type="Pfam" id="PF13359"/>
    </source>
</evidence>
<keyword evidence="4" id="KW-0540">Nuclease</keyword>
<protein>
    <recommendedName>
        <fullName evidence="9">DDE Tnp4 domain-containing protein</fullName>
    </recommendedName>
</protein>
<accession>A0AAW2QHZ0</accession>
<dbReference type="GO" id="GO:0046872">
    <property type="term" value="F:metal ion binding"/>
    <property type="evidence" value="ECO:0007669"/>
    <property type="project" value="UniProtKB-KW"/>
</dbReference>
<evidence type="ECO:0000256" key="2">
    <source>
        <dbReference type="ARBA" id="ARBA00004123"/>
    </source>
</evidence>
<evidence type="ECO:0000256" key="8">
    <source>
        <dbReference type="SAM" id="MobiDB-lite"/>
    </source>
</evidence>
<keyword evidence="6" id="KW-0378">Hydrolase</keyword>
<proteinExistence type="inferred from homology"/>
<comment type="cofactor">
    <cofactor evidence="1">
        <name>a divalent metal cation</name>
        <dbReference type="ChEBI" id="CHEBI:60240"/>
    </cofactor>
</comment>
<reference evidence="10" key="2">
    <citation type="journal article" date="2024" name="Plant">
        <title>Genomic evolution and insights into agronomic trait innovations of Sesamum species.</title>
        <authorList>
            <person name="Miao H."/>
            <person name="Wang L."/>
            <person name="Qu L."/>
            <person name="Liu H."/>
            <person name="Sun Y."/>
            <person name="Le M."/>
            <person name="Wang Q."/>
            <person name="Wei S."/>
            <person name="Zheng Y."/>
            <person name="Lin W."/>
            <person name="Duan Y."/>
            <person name="Cao H."/>
            <person name="Xiong S."/>
            <person name="Wang X."/>
            <person name="Wei L."/>
            <person name="Li C."/>
            <person name="Ma Q."/>
            <person name="Ju M."/>
            <person name="Zhao R."/>
            <person name="Li G."/>
            <person name="Mu C."/>
            <person name="Tian Q."/>
            <person name="Mei H."/>
            <person name="Zhang T."/>
            <person name="Gao T."/>
            <person name="Zhang H."/>
        </authorList>
    </citation>
    <scope>NUCLEOTIDE SEQUENCE</scope>
    <source>
        <strain evidence="10">G02</strain>
    </source>
</reference>